<dbReference type="AlphaFoldDB" id="L0HGL4"/>
<keyword evidence="2" id="KW-1185">Reference proteome</keyword>
<dbReference type="KEGG" id="mfo:Metfor_2907"/>
<accession>L0HGL4</accession>
<gene>
    <name evidence="1" type="ordered locus">Metfor_2907</name>
</gene>
<protein>
    <submittedName>
        <fullName evidence="1">Uncharacterized protein</fullName>
    </submittedName>
</protein>
<dbReference type="RefSeq" id="WP_015286849.1">
    <property type="nucleotide sequence ID" value="NC_019943.1"/>
</dbReference>
<dbReference type="HOGENOM" id="CLU_1754700_0_0_2"/>
<dbReference type="EMBL" id="CP003167">
    <property type="protein sequence ID" value="AGB03887.1"/>
    <property type="molecule type" value="Genomic_DNA"/>
</dbReference>
<proteinExistence type="predicted"/>
<evidence type="ECO:0000313" key="2">
    <source>
        <dbReference type="Proteomes" id="UP000010824"/>
    </source>
</evidence>
<organism evidence="1 2">
    <name type="scientific">Methanoregula formicica (strain DSM 22288 / NBRC 105244 / SMSP)</name>
    <dbReference type="NCBI Taxonomy" id="593750"/>
    <lineage>
        <taxon>Archaea</taxon>
        <taxon>Methanobacteriati</taxon>
        <taxon>Methanobacteriota</taxon>
        <taxon>Stenosarchaea group</taxon>
        <taxon>Methanomicrobia</taxon>
        <taxon>Methanomicrobiales</taxon>
        <taxon>Methanoregulaceae</taxon>
        <taxon>Methanoregula</taxon>
    </lineage>
</organism>
<reference evidence="1 2" key="2">
    <citation type="journal article" date="2014" name="Genome Announc.">
        <title>Complete Genome Sequence of Methanoregula formicica SMSPT, a Mesophilic Hydrogenotrophic Methanogen Isolated from a Methanogenic Upflow Anaerobic Sludge Blanket Reactor.</title>
        <authorList>
            <person name="Yamamoto K."/>
            <person name="Tamaki H."/>
            <person name="Cadillo-Quiroz H."/>
            <person name="Imachi H."/>
            <person name="Kyrpides N."/>
            <person name="Woyke T."/>
            <person name="Goodwin L."/>
            <person name="Zinder S.H."/>
            <person name="Kamagata Y."/>
            <person name="Liu W.T."/>
        </authorList>
    </citation>
    <scope>NUCLEOTIDE SEQUENCE [LARGE SCALE GENOMIC DNA]</scope>
    <source>
        <strain evidence="2">DSM 22288 / NBRC 105244 / SMSP</strain>
    </source>
</reference>
<reference evidence="2" key="1">
    <citation type="submission" date="2011-12" db="EMBL/GenBank/DDBJ databases">
        <title>Complete sequence of Methanoregula formicicum SMSP.</title>
        <authorList>
            <person name="Lucas S."/>
            <person name="Han J."/>
            <person name="Lapidus A."/>
            <person name="Cheng J.-F."/>
            <person name="Goodwin L."/>
            <person name="Pitluck S."/>
            <person name="Peters L."/>
            <person name="Ovchinnikova G."/>
            <person name="Teshima H."/>
            <person name="Detter J.C."/>
            <person name="Han C."/>
            <person name="Tapia R."/>
            <person name="Land M."/>
            <person name="Hauser L."/>
            <person name="Kyrpides N."/>
            <person name="Ivanova N."/>
            <person name="Pagani I."/>
            <person name="Imachi H."/>
            <person name="Tamaki H."/>
            <person name="Sekiguchi Y."/>
            <person name="Kamagata Y."/>
            <person name="Cadillo-Quiroz H."/>
            <person name="Zinder S."/>
            <person name="Liu W.-T."/>
            <person name="Woyke T."/>
        </authorList>
    </citation>
    <scope>NUCLEOTIDE SEQUENCE [LARGE SCALE GENOMIC DNA]</scope>
    <source>
        <strain evidence="2">DSM 22288 / NBRC 105244 / SMSP</strain>
    </source>
</reference>
<evidence type="ECO:0000313" key="1">
    <source>
        <dbReference type="EMBL" id="AGB03887.1"/>
    </source>
</evidence>
<name>L0HGL4_METFS</name>
<sequence length="148" mass="16406">MDRAGHVHIISAGEKIQVAYPALIRKLPTISRTIVFTDSTIHEGSVDPETERHRLAVRNAVAAVQEIAASLSIPVSRELIFPPSYGSVRSALTRIQRENPDARFMFDLSGGSKELCMALFAFAPWLGGMVYSPLTKKPHATYRCRITR</sequence>
<dbReference type="Proteomes" id="UP000010824">
    <property type="component" value="Chromosome"/>
</dbReference>
<dbReference type="GeneID" id="14308691"/>
<dbReference type="InParanoid" id="L0HGL4"/>